<feature type="domain" description="SecDF P1 head subdomain" evidence="12">
    <location>
        <begin position="154"/>
        <end position="255"/>
    </location>
</feature>
<dbReference type="PANTHER" id="PTHR30081:SF1">
    <property type="entry name" value="PROTEIN TRANSLOCASE SUBUNIT SECD"/>
    <property type="match status" value="1"/>
</dbReference>
<feature type="transmembrane region" description="Helical" evidence="9">
    <location>
        <begin position="278"/>
        <end position="296"/>
    </location>
</feature>
<name>A0A2M8KUL3_9BACT</name>
<feature type="transmembrane region" description="Helical" evidence="9">
    <location>
        <begin position="301"/>
        <end position="321"/>
    </location>
</feature>
<organism evidence="13 14">
    <name type="scientific">Candidatus Roizmanbacteria bacterium CG10_big_fil_rev_8_21_14_0_10_45_7</name>
    <dbReference type="NCBI Taxonomy" id="1974854"/>
    <lineage>
        <taxon>Bacteria</taxon>
        <taxon>Candidatus Roizmaniibacteriota</taxon>
    </lineage>
</organism>
<dbReference type="GO" id="GO:0015450">
    <property type="term" value="F:protein-transporting ATPase activity"/>
    <property type="evidence" value="ECO:0007669"/>
    <property type="project" value="InterPro"/>
</dbReference>
<keyword evidence="8 9" id="KW-0472">Membrane</keyword>
<evidence type="ECO:0000259" key="11">
    <source>
        <dbReference type="Pfam" id="PF21760"/>
    </source>
</evidence>
<evidence type="ECO:0000256" key="5">
    <source>
        <dbReference type="ARBA" id="ARBA00022927"/>
    </source>
</evidence>
<dbReference type="AlphaFoldDB" id="A0A2M8KUL3"/>
<keyword evidence="7" id="KW-0811">Translocation</keyword>
<evidence type="ECO:0000256" key="3">
    <source>
        <dbReference type="ARBA" id="ARBA00022475"/>
    </source>
</evidence>
<protein>
    <submittedName>
        <fullName evidence="13">Protein translocase subunit SecD</fullName>
    </submittedName>
</protein>
<keyword evidence="5" id="KW-0653">Protein transport</keyword>
<evidence type="ECO:0000256" key="1">
    <source>
        <dbReference type="ARBA" id="ARBA00004651"/>
    </source>
</evidence>
<proteinExistence type="predicted"/>
<dbReference type="Gene3D" id="1.20.1640.10">
    <property type="entry name" value="Multidrug efflux transporter AcrB transmembrane domain"/>
    <property type="match status" value="1"/>
</dbReference>
<dbReference type="Gene3D" id="3.30.1360.200">
    <property type="match status" value="1"/>
</dbReference>
<dbReference type="Pfam" id="PF21760">
    <property type="entry name" value="SecD_1st"/>
    <property type="match status" value="1"/>
</dbReference>
<evidence type="ECO:0000256" key="2">
    <source>
        <dbReference type="ARBA" id="ARBA00022448"/>
    </source>
</evidence>
<evidence type="ECO:0000256" key="8">
    <source>
        <dbReference type="ARBA" id="ARBA00023136"/>
    </source>
</evidence>
<reference evidence="14" key="1">
    <citation type="submission" date="2017-09" db="EMBL/GenBank/DDBJ databases">
        <title>Depth-based differentiation of microbial function through sediment-hosted aquifers and enrichment of novel symbionts in the deep terrestrial subsurface.</title>
        <authorList>
            <person name="Probst A.J."/>
            <person name="Ladd B."/>
            <person name="Jarett J.K."/>
            <person name="Geller-Mcgrath D.E."/>
            <person name="Sieber C.M.K."/>
            <person name="Emerson J.B."/>
            <person name="Anantharaman K."/>
            <person name="Thomas B.C."/>
            <person name="Malmstrom R."/>
            <person name="Stieglmeier M."/>
            <person name="Klingl A."/>
            <person name="Woyke T."/>
            <person name="Ryan C.M."/>
            <person name="Banfield J.F."/>
        </authorList>
    </citation>
    <scope>NUCLEOTIDE SEQUENCE [LARGE SCALE GENOMIC DNA]</scope>
</reference>
<feature type="non-terminal residue" evidence="13">
    <location>
        <position position="393"/>
    </location>
</feature>
<dbReference type="InterPro" id="IPR048634">
    <property type="entry name" value="SecD_SecF_C"/>
</dbReference>
<comment type="subcellular location">
    <subcellularLocation>
        <location evidence="1">Cell membrane</location>
        <topology evidence="1">Multi-pass membrane protein</topology>
    </subcellularLocation>
</comment>
<dbReference type="GO" id="GO:0005886">
    <property type="term" value="C:plasma membrane"/>
    <property type="evidence" value="ECO:0007669"/>
    <property type="project" value="UniProtKB-SubCell"/>
</dbReference>
<feature type="transmembrane region" description="Helical" evidence="9">
    <location>
        <begin position="327"/>
        <end position="348"/>
    </location>
</feature>
<keyword evidence="3" id="KW-1003">Cell membrane</keyword>
<evidence type="ECO:0000256" key="9">
    <source>
        <dbReference type="SAM" id="Phobius"/>
    </source>
</evidence>
<keyword evidence="6 9" id="KW-1133">Transmembrane helix</keyword>
<comment type="caution">
    <text evidence="13">The sequence shown here is derived from an EMBL/GenBank/DDBJ whole genome shotgun (WGS) entry which is preliminary data.</text>
</comment>
<dbReference type="InterPro" id="IPR022813">
    <property type="entry name" value="SecD/SecF_arch_bac"/>
</dbReference>
<accession>A0A2M8KUL3</accession>
<feature type="domain" description="Protein export membrane protein SecD/SecF C-terminal" evidence="10">
    <location>
        <begin position="258"/>
        <end position="364"/>
    </location>
</feature>
<evidence type="ECO:0000259" key="12">
    <source>
        <dbReference type="Pfam" id="PF22599"/>
    </source>
</evidence>
<evidence type="ECO:0000313" key="14">
    <source>
        <dbReference type="Proteomes" id="UP000231569"/>
    </source>
</evidence>
<evidence type="ECO:0000256" key="4">
    <source>
        <dbReference type="ARBA" id="ARBA00022692"/>
    </source>
</evidence>
<dbReference type="InterPro" id="IPR055344">
    <property type="entry name" value="SecD_SecF_C_bact"/>
</dbReference>
<feature type="domain" description="Protein translocase subunit SecDF P1" evidence="11">
    <location>
        <begin position="82"/>
        <end position="139"/>
    </location>
</feature>
<dbReference type="InterPro" id="IPR054384">
    <property type="entry name" value="SecDF_P1_head"/>
</dbReference>
<gene>
    <name evidence="13" type="primary">secD</name>
    <name evidence="13" type="ORF">COU89_02400</name>
</gene>
<dbReference type="Pfam" id="PF02355">
    <property type="entry name" value="SecD_SecF_C"/>
    <property type="match status" value="1"/>
</dbReference>
<evidence type="ECO:0000256" key="7">
    <source>
        <dbReference type="ARBA" id="ARBA00023010"/>
    </source>
</evidence>
<dbReference type="EMBL" id="PFEE01000052">
    <property type="protein sequence ID" value="PJE63599.1"/>
    <property type="molecule type" value="Genomic_DNA"/>
</dbReference>
<evidence type="ECO:0000256" key="6">
    <source>
        <dbReference type="ARBA" id="ARBA00022989"/>
    </source>
</evidence>
<dbReference type="NCBIfam" id="TIGR00916">
    <property type="entry name" value="2A0604s01"/>
    <property type="match status" value="1"/>
</dbReference>
<evidence type="ECO:0000313" key="13">
    <source>
        <dbReference type="EMBL" id="PJE63599.1"/>
    </source>
</evidence>
<sequence length="393" mass="42742">MRSLAHRGFWLSIVAVLLLTWLVLPASVIKPETITFPIIKTSIQVAREPVLGLDLRGGSRLVFAVDTSKIPSDKKADTLSVARDTIERRVNFFGVSEPNISVLQRGSMHTIAVELPGVAKPEEVVKRIGRTAQLRFMEYREQEVTEGTQTATIATFVDTPLTGAYLKKSSLVFDPQNGKPQVSLEFDKQGTGMFADITKKSVGKPLAISLDGQMITNPPIVQQEITNGNAVISGDFSVTEAKNLVKDLNGGALPAPVKLIEQNSIEPTVGADNVRRSLIAGLVGIASVALFMVLVYRINGLYSLVSLFLYALISVFLYQYSGIVLTLSGIAGLLLSIGMAVDSNILIYERIKEEEAQQKDKKIALRIGFEKALGAIREANSNTLLIAFILFNP</sequence>
<dbReference type="InterPro" id="IPR048631">
    <property type="entry name" value="SecD_1st"/>
</dbReference>
<keyword evidence="4 9" id="KW-0812">Transmembrane</keyword>
<dbReference type="SUPFAM" id="SSF82866">
    <property type="entry name" value="Multidrug efflux transporter AcrB transmembrane domain"/>
    <property type="match status" value="1"/>
</dbReference>
<dbReference type="InterPro" id="IPR005791">
    <property type="entry name" value="SecD"/>
</dbReference>
<evidence type="ECO:0000259" key="10">
    <source>
        <dbReference type="Pfam" id="PF02355"/>
    </source>
</evidence>
<dbReference type="Pfam" id="PF22599">
    <property type="entry name" value="SecDF_P1_head"/>
    <property type="match status" value="1"/>
</dbReference>
<dbReference type="Gene3D" id="3.30.70.3400">
    <property type="match status" value="1"/>
</dbReference>
<dbReference type="GO" id="GO:0006886">
    <property type="term" value="P:intracellular protein transport"/>
    <property type="evidence" value="ECO:0007669"/>
    <property type="project" value="InterPro"/>
</dbReference>
<dbReference type="NCBIfam" id="TIGR01129">
    <property type="entry name" value="secD"/>
    <property type="match status" value="1"/>
</dbReference>
<keyword evidence="2" id="KW-0813">Transport</keyword>
<dbReference type="Proteomes" id="UP000231569">
    <property type="component" value="Unassembled WGS sequence"/>
</dbReference>
<dbReference type="PANTHER" id="PTHR30081">
    <property type="entry name" value="PROTEIN-EXPORT MEMBRANE PROTEIN SEC"/>
    <property type="match status" value="1"/>
</dbReference>